<evidence type="ECO:0000313" key="2">
    <source>
        <dbReference type="EMBL" id="ACA32844.1"/>
    </source>
</evidence>
<organism evidence="2 3">
    <name type="scientific">Ureaplasma parvum serovar 3 (strain ATCC 27815 / 27 / NCTC 11736)</name>
    <dbReference type="NCBI Taxonomy" id="505682"/>
    <lineage>
        <taxon>Bacteria</taxon>
        <taxon>Bacillati</taxon>
        <taxon>Mycoplasmatota</taxon>
        <taxon>Mycoplasmoidales</taxon>
        <taxon>Mycoplasmoidaceae</taxon>
        <taxon>Ureaplasma</taxon>
    </lineage>
</organism>
<evidence type="ECO:0008006" key="4">
    <source>
        <dbReference type="Google" id="ProtNLM"/>
    </source>
</evidence>
<dbReference type="KEGG" id="upa:UPA3_0574"/>
<dbReference type="NCBIfam" id="TIGR00762">
    <property type="entry name" value="DegV"/>
    <property type="match status" value="1"/>
</dbReference>
<dbReference type="GeneID" id="29672410"/>
<evidence type="ECO:0000256" key="1">
    <source>
        <dbReference type="ARBA" id="ARBA00023121"/>
    </source>
</evidence>
<dbReference type="PANTHER" id="PTHR33434">
    <property type="entry name" value="DEGV DOMAIN-CONTAINING PROTEIN DR_1986-RELATED"/>
    <property type="match status" value="1"/>
</dbReference>
<dbReference type="EMBL" id="CP000942">
    <property type="protein sequence ID" value="ACA32844.1"/>
    <property type="molecule type" value="Genomic_DNA"/>
</dbReference>
<dbReference type="InterPro" id="IPR050270">
    <property type="entry name" value="DegV_domain_contain"/>
</dbReference>
<dbReference type="Gene3D" id="3.30.1180.10">
    <property type="match status" value="1"/>
</dbReference>
<sequence>MKKSFLIMTDSSTTLDREWAKNNDVMILPLSILRSDHTLIVDDGIESKPERIYEDIDNGYTFQTSCTPYGVLIEAIEQKLQEYEKIIFIGISSGFSSQFNNAKNLEKEYQDKLFVVDTEDFGYSLEHLVYKIKAMLSNNISFGDILKMINKHHDYTSSFLACENITGLVRSGRIPKIIGTMLKLSKVTPIIKAEWKNHRAGMALNIRSAPHKILENINHVFDNQLNNHTIEKVCILQAGLSSERIDELKNDVINHFHVDKEKIVIRSGPPIFLVYVWKGALGIQVIANIPKKHVEKKH</sequence>
<dbReference type="HOGENOM" id="CLU_949782_0_0_14"/>
<dbReference type="InterPro" id="IPR003797">
    <property type="entry name" value="DegV"/>
</dbReference>
<accession>A0A2C9DY88</accession>
<dbReference type="Pfam" id="PF02645">
    <property type="entry name" value="DegV"/>
    <property type="match status" value="1"/>
</dbReference>
<dbReference type="Proteomes" id="UP000002162">
    <property type="component" value="Chromosome"/>
</dbReference>
<evidence type="ECO:0000313" key="3">
    <source>
        <dbReference type="Proteomes" id="UP000002162"/>
    </source>
</evidence>
<dbReference type="Gene3D" id="3.40.50.10170">
    <property type="match status" value="1"/>
</dbReference>
<dbReference type="AlphaFoldDB" id="A0A2C9DY88"/>
<proteinExistence type="predicted"/>
<dbReference type="RefSeq" id="WP_006688585.1">
    <property type="nucleotide sequence ID" value="NC_010503.1"/>
</dbReference>
<keyword evidence="1" id="KW-0446">Lipid-binding</keyword>
<dbReference type="InterPro" id="IPR043168">
    <property type="entry name" value="DegV_C"/>
</dbReference>
<dbReference type="PANTHER" id="PTHR33434:SF2">
    <property type="entry name" value="FATTY ACID-BINDING PROTEIN TM_1468"/>
    <property type="match status" value="1"/>
</dbReference>
<dbReference type="GO" id="GO:0008289">
    <property type="term" value="F:lipid binding"/>
    <property type="evidence" value="ECO:0007669"/>
    <property type="project" value="UniProtKB-KW"/>
</dbReference>
<dbReference type="PROSITE" id="PS51482">
    <property type="entry name" value="DEGV"/>
    <property type="match status" value="1"/>
</dbReference>
<protein>
    <recommendedName>
        <fullName evidence="4">DegV family protein</fullName>
    </recommendedName>
</protein>
<dbReference type="SUPFAM" id="SSF82549">
    <property type="entry name" value="DAK1/DegV-like"/>
    <property type="match status" value="1"/>
</dbReference>
<name>A0A2C9DY88_UREP2</name>
<dbReference type="SMR" id="A0A2C9DY88"/>
<gene>
    <name evidence="2" type="ordered locus">UPA3_0574</name>
</gene>
<reference evidence="2 3" key="1">
    <citation type="submission" date="2008-02" db="EMBL/GenBank/DDBJ databases">
        <title>Genome sequence of Ureaplasma parvum serovar 3.</title>
        <authorList>
            <person name="Methe B.A."/>
            <person name="Glass J."/>
            <person name="Waites K."/>
            <person name="Shrivastava S."/>
        </authorList>
    </citation>
    <scope>NUCLEOTIDE SEQUENCE [LARGE SCALE GENOMIC DNA]</scope>
    <source>
        <strain evidence="3">ATCC 27815 / 27 / NCTC 11736</strain>
    </source>
</reference>